<dbReference type="InterPro" id="IPR010756">
    <property type="entry name" value="Tls1-like"/>
</dbReference>
<gene>
    <name evidence="6" type="primary">LOC111444801</name>
</gene>
<dbReference type="GeneID" id="111444801"/>
<feature type="region of interest" description="Disordered" evidence="4">
    <location>
        <begin position="251"/>
        <end position="306"/>
    </location>
</feature>
<evidence type="ECO:0000313" key="6">
    <source>
        <dbReference type="RefSeq" id="XP_022938620.1"/>
    </source>
</evidence>
<dbReference type="Proteomes" id="UP000504609">
    <property type="component" value="Unplaced"/>
</dbReference>
<feature type="region of interest" description="Disordered" evidence="4">
    <location>
        <begin position="1"/>
        <end position="115"/>
    </location>
</feature>
<feature type="compositionally biased region" description="Basic and acidic residues" evidence="4">
    <location>
        <begin position="251"/>
        <end position="264"/>
    </location>
</feature>
<evidence type="ECO:0000256" key="4">
    <source>
        <dbReference type="SAM" id="MobiDB-lite"/>
    </source>
</evidence>
<dbReference type="AlphaFoldDB" id="A0A6J1FKA0"/>
<dbReference type="RefSeq" id="XP_022938620.1">
    <property type="nucleotide sequence ID" value="XM_023082852.1"/>
</dbReference>
<comment type="subcellular location">
    <subcellularLocation>
        <location evidence="1">Nucleus</location>
    </subcellularLocation>
</comment>
<accession>A0A6J1FKA0</accession>
<dbReference type="GO" id="GO:0000398">
    <property type="term" value="P:mRNA splicing, via spliceosome"/>
    <property type="evidence" value="ECO:0007669"/>
    <property type="project" value="TreeGrafter"/>
</dbReference>
<sequence length="306" mass="34200">MNQQSKRKNFRKRNCCDTEDGGDGANSTATKSEEEEEEHRMALEEVKFLQKQRERRAGIPALPSVSMQTSTTGASGASGGGGGLVRKSTDANSKTGGGGGSKNESAGGEGDKDDLVLQDTFAQETAVMVEDPNMLKYIEQELAKKRGRTLETVEGAENDLNQAEDELYKIPEHLKVKRRNSNESSTQWTTGIAEVQLPIEFKLKNIEETEAAKKLLQEKRFVGRSKSEFSIPSSFSADYFHRGRDYAEKLRREHPELYKGRNLQEDGSGSKPTDTGTEAAGQRQAATDEFMLERFRKRERHRGMRR</sequence>
<dbReference type="PANTHER" id="PTHR13486:SF2">
    <property type="entry name" value="SPLICING FACTOR C9ORF78"/>
    <property type="match status" value="1"/>
</dbReference>
<reference evidence="6" key="1">
    <citation type="submission" date="2025-08" db="UniProtKB">
        <authorList>
            <consortium name="RefSeq"/>
        </authorList>
    </citation>
    <scope>IDENTIFICATION</scope>
    <source>
        <tissue evidence="6">Young leaves</tissue>
    </source>
</reference>
<feature type="compositionally biased region" description="Basic residues" evidence="4">
    <location>
        <begin position="1"/>
        <end position="13"/>
    </location>
</feature>
<feature type="compositionally biased region" description="Basic and acidic residues" evidence="4">
    <location>
        <begin position="38"/>
        <end position="57"/>
    </location>
</feature>
<organism evidence="5 6">
    <name type="scientific">Cucurbita moschata</name>
    <name type="common">Winter crookneck squash</name>
    <name type="synonym">Cucurbita pepo var. moschata</name>
    <dbReference type="NCBI Taxonomy" id="3662"/>
    <lineage>
        <taxon>Eukaryota</taxon>
        <taxon>Viridiplantae</taxon>
        <taxon>Streptophyta</taxon>
        <taxon>Embryophyta</taxon>
        <taxon>Tracheophyta</taxon>
        <taxon>Spermatophyta</taxon>
        <taxon>Magnoliopsida</taxon>
        <taxon>eudicotyledons</taxon>
        <taxon>Gunneridae</taxon>
        <taxon>Pentapetalae</taxon>
        <taxon>rosids</taxon>
        <taxon>fabids</taxon>
        <taxon>Cucurbitales</taxon>
        <taxon>Cucurbitaceae</taxon>
        <taxon>Cucurbiteae</taxon>
        <taxon>Cucurbita</taxon>
    </lineage>
</organism>
<dbReference type="KEGG" id="cmos:111444801"/>
<feature type="compositionally biased region" description="Polar residues" evidence="4">
    <location>
        <begin position="265"/>
        <end position="276"/>
    </location>
</feature>
<evidence type="ECO:0000256" key="2">
    <source>
        <dbReference type="ARBA" id="ARBA00007643"/>
    </source>
</evidence>
<evidence type="ECO:0000313" key="5">
    <source>
        <dbReference type="Proteomes" id="UP000504609"/>
    </source>
</evidence>
<evidence type="ECO:0000256" key="3">
    <source>
        <dbReference type="ARBA" id="ARBA00023242"/>
    </source>
</evidence>
<proteinExistence type="inferred from homology"/>
<name>A0A6J1FKA0_CUCMO</name>
<keyword evidence="5" id="KW-1185">Reference proteome</keyword>
<dbReference type="Pfam" id="PF07052">
    <property type="entry name" value="Hep_59"/>
    <property type="match status" value="1"/>
</dbReference>
<keyword evidence="3" id="KW-0539">Nucleus</keyword>
<feature type="compositionally biased region" description="Basic residues" evidence="4">
    <location>
        <begin position="297"/>
        <end position="306"/>
    </location>
</feature>
<protein>
    <submittedName>
        <fullName evidence="6">Protein COP1 SUPPRESSOR 2-like isoform X1</fullName>
    </submittedName>
</protein>
<evidence type="ECO:0000256" key="1">
    <source>
        <dbReference type="ARBA" id="ARBA00004123"/>
    </source>
</evidence>
<dbReference type="PANTHER" id="PTHR13486">
    <property type="entry name" value="TELOMERE LENGTH AND SILENCING PROTEIN 1 TLS1 FAMILY MEMBER"/>
    <property type="match status" value="1"/>
</dbReference>
<comment type="similarity">
    <text evidence="2">Belongs to the TLS1 family.</text>
</comment>
<dbReference type="GO" id="GO:0005681">
    <property type="term" value="C:spliceosomal complex"/>
    <property type="evidence" value="ECO:0007669"/>
    <property type="project" value="TreeGrafter"/>
</dbReference>